<reference evidence="1 2" key="1">
    <citation type="submission" date="2016-02" db="EMBL/GenBank/DDBJ databases">
        <title>Genome sequence of Tissierella creatinophila DSM 6911.</title>
        <authorList>
            <person name="Poehlein A."/>
            <person name="Daniel R."/>
        </authorList>
    </citation>
    <scope>NUCLEOTIDE SEQUENCE [LARGE SCALE GENOMIC DNA]</scope>
    <source>
        <strain evidence="1 2">DSM 6911</strain>
    </source>
</reference>
<proteinExistence type="predicted"/>
<name>A0A1U7M8L9_TISCR</name>
<sequence>MFKQNTNVVIDSEIKTFVFKLENGKITYNILDSSLNLLNTETLQDEEIKLFSASIDLQDTIHLVALIDTGDLNYYKYIDDTWLKSTISNFDVKSNIYNQIEILIVDNKLHIIYNYSNLMNSNIWSLQHVIYDGRNGSGRNIIRYLSKRSSSHFTLDLDNHGTIHLFYSNDLSGTSRVHHTFYNLYTKAWVPEPPKLSLDNIHNLVPFLFIDLANNLHCISLEEVKGGYKIKYLQMSSTGKEKHKWKEIKLTPILVSSFPPIIFQEDNKLKLLYISQKNMKYIVSTDYGISWSLENTLDNMGDDISVVKVSSNLSSKNHKINHSCFNNSYSPKLNGLEIYSDNTSPPEEIKTEDITMELIEEDKEIDRDLLVEINNKIDQLLDNYNIVESFISTITSKQIKTEELLSDIQKSLDENNKSFFSKLFN</sequence>
<dbReference type="AlphaFoldDB" id="A0A1U7M8L9"/>
<dbReference type="EMBL" id="LTDM01000004">
    <property type="protein sequence ID" value="OLS03673.1"/>
    <property type="molecule type" value="Genomic_DNA"/>
</dbReference>
<gene>
    <name evidence="1" type="ORF">TICRE_03690</name>
</gene>
<evidence type="ECO:0000313" key="2">
    <source>
        <dbReference type="Proteomes" id="UP000186112"/>
    </source>
</evidence>
<keyword evidence="2" id="KW-1185">Reference proteome</keyword>
<protein>
    <recommendedName>
        <fullName evidence="3">BNR/Asp-box repeat protein</fullName>
    </recommendedName>
</protein>
<dbReference type="Proteomes" id="UP000186112">
    <property type="component" value="Unassembled WGS sequence"/>
</dbReference>
<accession>A0A1U7M8L9</accession>
<evidence type="ECO:0000313" key="1">
    <source>
        <dbReference type="EMBL" id="OLS03673.1"/>
    </source>
</evidence>
<dbReference type="OrthoDB" id="1707719at2"/>
<comment type="caution">
    <text evidence="1">The sequence shown here is derived from an EMBL/GenBank/DDBJ whole genome shotgun (WGS) entry which is preliminary data.</text>
</comment>
<organism evidence="1 2">
    <name type="scientific">Tissierella creatinophila DSM 6911</name>
    <dbReference type="NCBI Taxonomy" id="1123403"/>
    <lineage>
        <taxon>Bacteria</taxon>
        <taxon>Bacillati</taxon>
        <taxon>Bacillota</taxon>
        <taxon>Tissierellia</taxon>
        <taxon>Tissierellales</taxon>
        <taxon>Tissierellaceae</taxon>
        <taxon>Tissierella</taxon>
    </lineage>
</organism>
<dbReference type="RefSeq" id="WP_075724536.1">
    <property type="nucleotide sequence ID" value="NZ_LTDM01000004.1"/>
</dbReference>
<evidence type="ECO:0008006" key="3">
    <source>
        <dbReference type="Google" id="ProtNLM"/>
    </source>
</evidence>